<reference evidence="4 5" key="1">
    <citation type="submission" date="2014-08" db="EMBL/GenBank/DDBJ databases">
        <title>Genomic and Phenotypic Diversity of Colwellia psychrerythraea strains from Disparate Marine Basins.</title>
        <authorList>
            <person name="Techtmann S.M."/>
            <person name="Stelling S.C."/>
            <person name="Utturkar S.M."/>
            <person name="Alshibli N."/>
            <person name="Harris A."/>
            <person name="Brown S.D."/>
            <person name="Hazen T.C."/>
        </authorList>
    </citation>
    <scope>NUCLEOTIDE SEQUENCE [LARGE SCALE GENOMIC DNA]</scope>
    <source>
        <strain evidence="4 5">ND2E</strain>
    </source>
</reference>
<organism evidence="4 5">
    <name type="scientific">Colwellia psychrerythraea</name>
    <name type="common">Vibrio psychroerythus</name>
    <dbReference type="NCBI Taxonomy" id="28229"/>
    <lineage>
        <taxon>Bacteria</taxon>
        <taxon>Pseudomonadati</taxon>
        <taxon>Pseudomonadota</taxon>
        <taxon>Gammaproteobacteria</taxon>
        <taxon>Alteromonadales</taxon>
        <taxon>Colwelliaceae</taxon>
        <taxon>Colwellia</taxon>
    </lineage>
</organism>
<name>A0A099KBZ6_COLPS</name>
<feature type="modified residue" description="4-aspartylphosphate" evidence="2">
    <location>
        <position position="124"/>
    </location>
</feature>
<dbReference type="PANTHER" id="PTHR44591">
    <property type="entry name" value="STRESS RESPONSE REGULATOR PROTEIN 1"/>
    <property type="match status" value="1"/>
</dbReference>
<dbReference type="Proteomes" id="UP000029843">
    <property type="component" value="Unassembled WGS sequence"/>
</dbReference>
<dbReference type="Gene3D" id="1.10.1660.10">
    <property type="match status" value="1"/>
</dbReference>
<evidence type="ECO:0000256" key="1">
    <source>
        <dbReference type="ARBA" id="ARBA00022553"/>
    </source>
</evidence>
<dbReference type="PANTHER" id="PTHR44591:SF3">
    <property type="entry name" value="RESPONSE REGULATORY DOMAIN-CONTAINING PROTEIN"/>
    <property type="match status" value="1"/>
</dbReference>
<dbReference type="InterPro" id="IPR001789">
    <property type="entry name" value="Sig_transdc_resp-reg_receiver"/>
</dbReference>
<dbReference type="CDD" id="cd04762">
    <property type="entry name" value="HTH_MerR-trunc"/>
    <property type="match status" value="1"/>
</dbReference>
<keyword evidence="1 2" id="KW-0597">Phosphoprotein</keyword>
<dbReference type="InterPro" id="IPR009061">
    <property type="entry name" value="DNA-bd_dom_put_sf"/>
</dbReference>
<dbReference type="PROSITE" id="PS50110">
    <property type="entry name" value="RESPONSE_REGULATORY"/>
    <property type="match status" value="1"/>
</dbReference>
<dbReference type="InterPro" id="IPR010093">
    <property type="entry name" value="SinI_DNA-bd"/>
</dbReference>
<dbReference type="Gene3D" id="3.40.50.2300">
    <property type="match status" value="1"/>
</dbReference>
<proteinExistence type="predicted"/>
<evidence type="ECO:0000313" key="5">
    <source>
        <dbReference type="Proteomes" id="UP000029843"/>
    </source>
</evidence>
<protein>
    <submittedName>
        <fullName evidence="4">Response regulator receiver protein</fullName>
    </submittedName>
</protein>
<feature type="domain" description="Response regulatory" evidence="3">
    <location>
        <begin position="73"/>
        <end position="190"/>
    </location>
</feature>
<sequence length="190" mass="20967">MPLKNSVKSYLTPKEVAELLMVSTAAVRLWAEQGNLKARVTAGGHRRFKLDDIKEFATKKNIQLNITASENPKVLIVDDDIHFAEFLKALLKIEINNIEVEISLDGFDAANKLHDFTPDILLLDLKMPGLDGFQVCQVVKENPIQNHIRVITISGSTSQSDIDKLKGIGAEACLNKPIDVAALLKQLALN</sequence>
<evidence type="ECO:0000259" key="3">
    <source>
        <dbReference type="PROSITE" id="PS50110"/>
    </source>
</evidence>
<dbReference type="SMART" id="SM00448">
    <property type="entry name" value="REC"/>
    <property type="match status" value="1"/>
</dbReference>
<dbReference type="SUPFAM" id="SSF52172">
    <property type="entry name" value="CheY-like"/>
    <property type="match status" value="1"/>
</dbReference>
<accession>A0A099KBZ6</accession>
<dbReference type="Pfam" id="PF12728">
    <property type="entry name" value="HTH_17"/>
    <property type="match status" value="1"/>
</dbReference>
<dbReference type="GO" id="GO:0003677">
    <property type="term" value="F:DNA binding"/>
    <property type="evidence" value="ECO:0007669"/>
    <property type="project" value="InterPro"/>
</dbReference>
<dbReference type="InterPro" id="IPR041657">
    <property type="entry name" value="HTH_17"/>
</dbReference>
<dbReference type="Pfam" id="PF00072">
    <property type="entry name" value="Response_reg"/>
    <property type="match status" value="1"/>
</dbReference>
<gene>
    <name evidence="4" type="ORF">ND2E_4290</name>
</gene>
<dbReference type="EMBL" id="JQED01000053">
    <property type="protein sequence ID" value="KGJ87552.1"/>
    <property type="molecule type" value="Genomic_DNA"/>
</dbReference>
<evidence type="ECO:0000256" key="2">
    <source>
        <dbReference type="PROSITE-ProRule" id="PRU00169"/>
    </source>
</evidence>
<dbReference type="OrthoDB" id="5703386at2"/>
<dbReference type="GO" id="GO:0000160">
    <property type="term" value="P:phosphorelay signal transduction system"/>
    <property type="evidence" value="ECO:0007669"/>
    <property type="project" value="InterPro"/>
</dbReference>
<dbReference type="NCBIfam" id="TIGR01764">
    <property type="entry name" value="excise"/>
    <property type="match status" value="1"/>
</dbReference>
<evidence type="ECO:0000313" key="4">
    <source>
        <dbReference type="EMBL" id="KGJ87552.1"/>
    </source>
</evidence>
<dbReference type="PATRIC" id="fig|28229.4.peg.3650"/>
<dbReference type="SUPFAM" id="SSF46955">
    <property type="entry name" value="Putative DNA-binding domain"/>
    <property type="match status" value="1"/>
</dbReference>
<dbReference type="InterPro" id="IPR011006">
    <property type="entry name" value="CheY-like_superfamily"/>
</dbReference>
<comment type="caution">
    <text evidence="4">The sequence shown here is derived from an EMBL/GenBank/DDBJ whole genome shotgun (WGS) entry which is preliminary data.</text>
</comment>
<dbReference type="RefSeq" id="WP_052056895.1">
    <property type="nucleotide sequence ID" value="NZ_JQED01000053.1"/>
</dbReference>
<dbReference type="InterPro" id="IPR050595">
    <property type="entry name" value="Bact_response_regulator"/>
</dbReference>
<dbReference type="AlphaFoldDB" id="A0A099KBZ6"/>